<evidence type="ECO:0000256" key="2">
    <source>
        <dbReference type="SAM" id="Phobius"/>
    </source>
</evidence>
<keyword evidence="2" id="KW-0472">Membrane</keyword>
<feature type="transmembrane region" description="Helical" evidence="2">
    <location>
        <begin position="66"/>
        <end position="84"/>
    </location>
</feature>
<organism evidence="3 4">
    <name type="scientific">Amycolatopsis taiwanensis</name>
    <dbReference type="NCBI Taxonomy" id="342230"/>
    <lineage>
        <taxon>Bacteria</taxon>
        <taxon>Bacillati</taxon>
        <taxon>Actinomycetota</taxon>
        <taxon>Actinomycetes</taxon>
        <taxon>Pseudonocardiales</taxon>
        <taxon>Pseudonocardiaceae</taxon>
        <taxon>Amycolatopsis</taxon>
    </lineage>
</organism>
<dbReference type="SUPFAM" id="SSF53649">
    <property type="entry name" value="Alkaline phosphatase-like"/>
    <property type="match status" value="1"/>
</dbReference>
<gene>
    <name evidence="3" type="ORF">Atai01_18180</name>
</gene>
<evidence type="ECO:0000313" key="4">
    <source>
        <dbReference type="Proteomes" id="UP001165136"/>
    </source>
</evidence>
<name>A0A9W6VFT3_9PSEU</name>
<dbReference type="Gene3D" id="3.40.720.10">
    <property type="entry name" value="Alkaline Phosphatase, subunit A"/>
    <property type="match status" value="1"/>
</dbReference>
<keyword evidence="2" id="KW-0812">Transmembrane</keyword>
<keyword evidence="2" id="KW-1133">Transmembrane helix</keyword>
<feature type="transmembrane region" description="Helical" evidence="2">
    <location>
        <begin position="146"/>
        <end position="169"/>
    </location>
</feature>
<feature type="transmembrane region" description="Helical" evidence="2">
    <location>
        <begin position="35"/>
        <end position="54"/>
    </location>
</feature>
<sequence>MSLFGQLRRPAGATGRSGDDGPADAPAEGSSPRGVVAAWGATVLACLLVLFALVAPNQLGNLTPGAFVRIPVEGLVGLAVLLVLPSRWRRASAVVIGGLLGLLTLLKIIDMGFFAAFDRPFDLLSDWSFTGPAIDLLTGSAGRVGAVAAVIGVVAFAVAVVVFTALAVLRLSRIAVRHRTATTRTLAALSVIWIAAAVLGIQVAPGQPFASGSAAAYAFDDVRQVRAEVENQRAFARDVAADPFRGTPGEDLLAALRGKNVILAFVESYGRVAIQDSEIAPQVDAVLDAGTEQLRAAGFAARSAFLTSPTFGDGSWLAHATLQSGVSVDSQRRYNELFATDRMTLSSAFKSAGWRAVGDVPSNTQDWPEGKFYDFDRIYDARNVGYQGPNFSYATMPDQFTMAAFQRAELATPGHAPVMAEIDLVSSHWPWAPLPQLVDWDAIGNGSVFDGQPAAGKAPGEVWPDPAKVRAAYGESIQYSLNTLISYVRNYGDDDLVLVFLGDHQPNSAVTGDQAGRDVPVTIVAKDPVVLDRVAGWDWQDGLRPGPAAPVWAMSAFRDRFLATFSH</sequence>
<comment type="caution">
    <text evidence="3">The sequence shown here is derived from an EMBL/GenBank/DDBJ whole genome shotgun (WGS) entry which is preliminary data.</text>
</comment>
<dbReference type="RefSeq" id="WP_349497589.1">
    <property type="nucleotide sequence ID" value="NZ_BSTI01000003.1"/>
</dbReference>
<dbReference type="Proteomes" id="UP001165136">
    <property type="component" value="Unassembled WGS sequence"/>
</dbReference>
<feature type="region of interest" description="Disordered" evidence="1">
    <location>
        <begin position="1"/>
        <end position="29"/>
    </location>
</feature>
<dbReference type="EMBL" id="BSTI01000003">
    <property type="protein sequence ID" value="GLY65199.1"/>
    <property type="molecule type" value="Genomic_DNA"/>
</dbReference>
<feature type="transmembrane region" description="Helical" evidence="2">
    <location>
        <begin position="91"/>
        <end position="117"/>
    </location>
</feature>
<proteinExistence type="predicted"/>
<keyword evidence="4" id="KW-1185">Reference proteome</keyword>
<evidence type="ECO:0000313" key="3">
    <source>
        <dbReference type="EMBL" id="GLY65199.1"/>
    </source>
</evidence>
<evidence type="ECO:0000256" key="1">
    <source>
        <dbReference type="SAM" id="MobiDB-lite"/>
    </source>
</evidence>
<reference evidence="3" key="1">
    <citation type="submission" date="2023-03" db="EMBL/GenBank/DDBJ databases">
        <title>Amycolatopsis taiwanensis NBRC 103393.</title>
        <authorList>
            <person name="Ichikawa N."/>
            <person name="Sato H."/>
            <person name="Tonouchi N."/>
        </authorList>
    </citation>
    <scope>NUCLEOTIDE SEQUENCE</scope>
    <source>
        <strain evidence="3">NBRC 103393</strain>
    </source>
</reference>
<feature type="transmembrane region" description="Helical" evidence="2">
    <location>
        <begin position="181"/>
        <end position="201"/>
    </location>
</feature>
<dbReference type="AlphaFoldDB" id="A0A9W6VFT3"/>
<evidence type="ECO:0008006" key="5">
    <source>
        <dbReference type="Google" id="ProtNLM"/>
    </source>
</evidence>
<protein>
    <recommendedName>
        <fullName evidence="5">Sulfatase</fullName>
    </recommendedName>
</protein>
<dbReference type="InterPro" id="IPR017850">
    <property type="entry name" value="Alkaline_phosphatase_core_sf"/>
</dbReference>
<accession>A0A9W6VFT3</accession>